<evidence type="ECO:0000313" key="6">
    <source>
        <dbReference type="EMBL" id="HIV62570.1"/>
    </source>
</evidence>
<dbReference type="Pfam" id="PF01168">
    <property type="entry name" value="Ala_racemase_N"/>
    <property type="match status" value="1"/>
</dbReference>
<dbReference type="GO" id="GO:0030170">
    <property type="term" value="F:pyridoxal phosphate binding"/>
    <property type="evidence" value="ECO:0007669"/>
    <property type="project" value="UniProtKB-UniRule"/>
</dbReference>
<dbReference type="PIRSF" id="PIRSF004848">
    <property type="entry name" value="YBL036c_PLPDEIII"/>
    <property type="match status" value="1"/>
</dbReference>
<evidence type="ECO:0000259" key="5">
    <source>
        <dbReference type="Pfam" id="PF01168"/>
    </source>
</evidence>
<evidence type="ECO:0000256" key="4">
    <source>
        <dbReference type="RuleBase" id="RU004514"/>
    </source>
</evidence>
<evidence type="ECO:0000256" key="3">
    <source>
        <dbReference type="PIRSR" id="PIRSR004848-1"/>
    </source>
</evidence>
<dbReference type="InterPro" id="IPR001608">
    <property type="entry name" value="Ala_racemase_N"/>
</dbReference>
<proteinExistence type="inferred from homology"/>
<feature type="domain" description="Alanine racemase N-terminal" evidence="5">
    <location>
        <begin position="11"/>
        <end position="233"/>
    </location>
</feature>
<reference evidence="6" key="1">
    <citation type="journal article" date="2021" name="PeerJ">
        <title>Extensive microbial diversity within the chicken gut microbiome revealed by metagenomics and culture.</title>
        <authorList>
            <person name="Gilroy R."/>
            <person name="Ravi A."/>
            <person name="Getino M."/>
            <person name="Pursley I."/>
            <person name="Horton D.L."/>
            <person name="Alikhan N.F."/>
            <person name="Baker D."/>
            <person name="Gharbi K."/>
            <person name="Hall N."/>
            <person name="Watson M."/>
            <person name="Adriaenssens E.M."/>
            <person name="Foster-Nyarko E."/>
            <person name="Jarju S."/>
            <person name="Secka A."/>
            <person name="Antonio M."/>
            <person name="Oren A."/>
            <person name="Chaudhuri R.R."/>
            <person name="La Ragione R."/>
            <person name="Hildebrand F."/>
            <person name="Pallen M.J."/>
        </authorList>
    </citation>
    <scope>NUCLEOTIDE SEQUENCE</scope>
    <source>
        <strain evidence="6">CHK193-4272</strain>
    </source>
</reference>
<dbReference type="EMBL" id="DXIE01000037">
    <property type="protein sequence ID" value="HIV62570.1"/>
    <property type="molecule type" value="Genomic_DNA"/>
</dbReference>
<dbReference type="CDD" id="cd00635">
    <property type="entry name" value="PLPDE_III_YBL036c_like"/>
    <property type="match status" value="1"/>
</dbReference>
<dbReference type="HAMAP" id="MF_02087">
    <property type="entry name" value="PLP_homeostasis"/>
    <property type="match status" value="1"/>
</dbReference>
<reference evidence="6" key="2">
    <citation type="submission" date="2021-04" db="EMBL/GenBank/DDBJ databases">
        <authorList>
            <person name="Gilroy R."/>
        </authorList>
    </citation>
    <scope>NUCLEOTIDE SEQUENCE</scope>
    <source>
        <strain evidence="6">CHK193-4272</strain>
    </source>
</reference>
<comment type="cofactor">
    <cofactor evidence="3">
        <name>pyridoxal 5'-phosphate</name>
        <dbReference type="ChEBI" id="CHEBI:597326"/>
    </cofactor>
</comment>
<accession>A0A9D1PJ25</accession>
<evidence type="ECO:0000256" key="1">
    <source>
        <dbReference type="ARBA" id="ARBA00022898"/>
    </source>
</evidence>
<sequence>MTKQQLIYENVQAVKERIQNAAKKAGRNPEDIHLVAATKMNDAECVKAAIKAGIKIAGENRVQELVEKYEQKAYDGAELHFIGSLQTNKVKFLVGKVSLIQSVDSEKLAGVIAKYAQKNKISQDILLEVNIAKEASKGGIYPEVLPQIIENLCNIDGLRIRGLMAIPPISHFTGENLYHFDKMRQLFIDISQKKYDNVSIDFLSMGMSGDFEDAISCGSNMVRVGTAIFGARPYMIK</sequence>
<comment type="similarity">
    <text evidence="2 4">Belongs to the pyridoxal phosphate-binding protein YggS/PROSC family.</text>
</comment>
<evidence type="ECO:0000256" key="2">
    <source>
        <dbReference type="HAMAP-Rule" id="MF_02087"/>
    </source>
</evidence>
<name>A0A9D1PJ25_9FIRM</name>
<organism evidence="6 7">
    <name type="scientific">Candidatus Butyricicoccus avistercoris</name>
    <dbReference type="NCBI Taxonomy" id="2838518"/>
    <lineage>
        <taxon>Bacteria</taxon>
        <taxon>Bacillati</taxon>
        <taxon>Bacillota</taxon>
        <taxon>Clostridia</taxon>
        <taxon>Eubacteriales</taxon>
        <taxon>Butyricicoccaceae</taxon>
        <taxon>Butyricicoccus</taxon>
    </lineage>
</organism>
<dbReference type="Gene3D" id="3.20.20.10">
    <property type="entry name" value="Alanine racemase"/>
    <property type="match status" value="1"/>
</dbReference>
<dbReference type="PANTHER" id="PTHR10146:SF14">
    <property type="entry name" value="PYRIDOXAL PHOSPHATE HOMEOSTASIS PROTEIN"/>
    <property type="match status" value="1"/>
</dbReference>
<dbReference type="InterPro" id="IPR011078">
    <property type="entry name" value="PyrdxlP_homeostasis"/>
</dbReference>
<dbReference type="InterPro" id="IPR029066">
    <property type="entry name" value="PLP-binding_barrel"/>
</dbReference>
<dbReference type="Proteomes" id="UP000886808">
    <property type="component" value="Unassembled WGS sequence"/>
</dbReference>
<feature type="modified residue" description="N6-(pyridoxal phosphate)lysine" evidence="2 3">
    <location>
        <position position="39"/>
    </location>
</feature>
<keyword evidence="1 2" id="KW-0663">Pyridoxal phosphate</keyword>
<comment type="function">
    <text evidence="2">Pyridoxal 5'-phosphate (PLP)-binding protein, which is involved in PLP homeostasis.</text>
</comment>
<gene>
    <name evidence="6" type="ORF">H9746_07000</name>
</gene>
<comment type="caution">
    <text evidence="6">The sequence shown here is derived from an EMBL/GenBank/DDBJ whole genome shotgun (WGS) entry which is preliminary data.</text>
</comment>
<evidence type="ECO:0000313" key="7">
    <source>
        <dbReference type="Proteomes" id="UP000886808"/>
    </source>
</evidence>
<dbReference type="SUPFAM" id="SSF51419">
    <property type="entry name" value="PLP-binding barrel"/>
    <property type="match status" value="1"/>
</dbReference>
<dbReference type="NCBIfam" id="TIGR00044">
    <property type="entry name" value="YggS family pyridoxal phosphate-dependent enzyme"/>
    <property type="match status" value="1"/>
</dbReference>
<protein>
    <recommendedName>
        <fullName evidence="2">Pyridoxal phosphate homeostasis protein</fullName>
        <shortName evidence="2">PLP homeostasis protein</shortName>
    </recommendedName>
</protein>
<dbReference type="FunFam" id="3.20.20.10:FF:000018">
    <property type="entry name" value="Pyridoxal phosphate homeostasis protein"/>
    <property type="match status" value="1"/>
</dbReference>
<dbReference type="AlphaFoldDB" id="A0A9D1PJ25"/>
<dbReference type="PANTHER" id="PTHR10146">
    <property type="entry name" value="PROLINE SYNTHETASE CO-TRANSCRIBED BACTERIAL HOMOLOG PROTEIN"/>
    <property type="match status" value="1"/>
</dbReference>